<reference evidence="6" key="1">
    <citation type="submission" date="2016-10" db="EMBL/GenBank/DDBJ databases">
        <title>Draft Genome Sequence of Nocardioides luteus Strain BAFB, an Alkane-Degrading Bacterium Isolated from JP-7 Polluted Soil.</title>
        <authorList>
            <person name="Brown L."/>
            <person name="Ruiz O.N."/>
            <person name="Gunasekera T."/>
        </authorList>
    </citation>
    <scope>NUCLEOTIDE SEQUENCE [LARGE SCALE GENOMIC DNA]</scope>
    <source>
        <strain evidence="6">BAFB</strain>
    </source>
</reference>
<proteinExistence type="predicted"/>
<dbReference type="GO" id="GO:0003700">
    <property type="term" value="F:DNA-binding transcription factor activity"/>
    <property type="evidence" value="ECO:0007669"/>
    <property type="project" value="TreeGrafter"/>
</dbReference>
<dbReference type="Pfam" id="PF00440">
    <property type="entry name" value="TetR_N"/>
    <property type="match status" value="1"/>
</dbReference>
<dbReference type="GO" id="GO:0000976">
    <property type="term" value="F:transcription cis-regulatory region binding"/>
    <property type="evidence" value="ECO:0007669"/>
    <property type="project" value="TreeGrafter"/>
</dbReference>
<dbReference type="InterPro" id="IPR050109">
    <property type="entry name" value="HTH-type_TetR-like_transc_reg"/>
</dbReference>
<evidence type="ECO:0000259" key="5">
    <source>
        <dbReference type="PROSITE" id="PS50977"/>
    </source>
</evidence>
<keyword evidence="2 4" id="KW-0238">DNA-binding</keyword>
<dbReference type="Gene3D" id="1.10.357.10">
    <property type="entry name" value="Tetracycline Repressor, domain 2"/>
    <property type="match status" value="1"/>
</dbReference>
<dbReference type="PANTHER" id="PTHR30055:SF234">
    <property type="entry name" value="HTH-TYPE TRANSCRIPTIONAL REGULATOR BETI"/>
    <property type="match status" value="1"/>
</dbReference>
<dbReference type="STRING" id="1844.UG56_007465"/>
<dbReference type="AlphaFoldDB" id="A0A1J4NAJ6"/>
<dbReference type="PROSITE" id="PS50977">
    <property type="entry name" value="HTH_TETR_2"/>
    <property type="match status" value="1"/>
</dbReference>
<organism evidence="6 7">
    <name type="scientific">Nocardioides luteus</name>
    <dbReference type="NCBI Taxonomy" id="1844"/>
    <lineage>
        <taxon>Bacteria</taxon>
        <taxon>Bacillati</taxon>
        <taxon>Actinomycetota</taxon>
        <taxon>Actinomycetes</taxon>
        <taxon>Propionibacteriales</taxon>
        <taxon>Nocardioidaceae</taxon>
        <taxon>Nocardioides</taxon>
    </lineage>
</organism>
<evidence type="ECO:0000313" key="7">
    <source>
        <dbReference type="Proteomes" id="UP000033772"/>
    </source>
</evidence>
<dbReference type="RefSeq" id="WP_045547474.1">
    <property type="nucleotide sequence ID" value="NZ_JZDQ02000008.1"/>
</dbReference>
<evidence type="ECO:0000313" key="6">
    <source>
        <dbReference type="EMBL" id="OIJ27513.1"/>
    </source>
</evidence>
<dbReference type="Proteomes" id="UP000033772">
    <property type="component" value="Unassembled WGS sequence"/>
</dbReference>
<dbReference type="EMBL" id="JZDQ02000008">
    <property type="protein sequence ID" value="OIJ27513.1"/>
    <property type="molecule type" value="Genomic_DNA"/>
</dbReference>
<evidence type="ECO:0000256" key="4">
    <source>
        <dbReference type="PROSITE-ProRule" id="PRU00335"/>
    </source>
</evidence>
<feature type="domain" description="HTH tetR-type" evidence="5">
    <location>
        <begin position="25"/>
        <end position="85"/>
    </location>
</feature>
<gene>
    <name evidence="6" type="ORF">UG56_007465</name>
</gene>
<keyword evidence="7" id="KW-1185">Reference proteome</keyword>
<protein>
    <recommendedName>
        <fullName evidence="5">HTH tetR-type domain-containing protein</fullName>
    </recommendedName>
</protein>
<keyword evidence="3" id="KW-0804">Transcription</keyword>
<dbReference type="PRINTS" id="PR00455">
    <property type="entry name" value="HTHTETR"/>
</dbReference>
<name>A0A1J4NAJ6_9ACTN</name>
<evidence type="ECO:0000256" key="3">
    <source>
        <dbReference type="ARBA" id="ARBA00023163"/>
    </source>
</evidence>
<dbReference type="SUPFAM" id="SSF46689">
    <property type="entry name" value="Homeodomain-like"/>
    <property type="match status" value="1"/>
</dbReference>
<evidence type="ECO:0000256" key="2">
    <source>
        <dbReference type="ARBA" id="ARBA00023125"/>
    </source>
</evidence>
<accession>A0A1J4NAJ6</accession>
<feature type="DNA-binding region" description="H-T-H motif" evidence="4">
    <location>
        <begin position="48"/>
        <end position="67"/>
    </location>
</feature>
<dbReference type="InterPro" id="IPR001647">
    <property type="entry name" value="HTH_TetR"/>
</dbReference>
<dbReference type="PANTHER" id="PTHR30055">
    <property type="entry name" value="HTH-TYPE TRANSCRIPTIONAL REGULATOR RUTR"/>
    <property type="match status" value="1"/>
</dbReference>
<keyword evidence="1" id="KW-0805">Transcription regulation</keyword>
<evidence type="ECO:0000256" key="1">
    <source>
        <dbReference type="ARBA" id="ARBA00023015"/>
    </source>
</evidence>
<sequence length="245" mass="26233">MSTYAPASATRPGRPRVIPRAASAATPRDEILHAAAELFVNRGFAATSTRDIAEKVGIRQASLYYHFAGKPGILAELLELSVRPSLEKVERIERECPAEVPEAALYLLALIDADTLATVPHNIGRLYRMPDVRSSEVFGEFEPALQELTAAYGRLGAQVVSGPVAATVTTDQLGGLLIQAVEVVIRIRSRGATVTPAQARAIAATCLRICGVPEVRIARASVTADEHLYPGTMIRTIGDQAHTSK</sequence>
<dbReference type="OrthoDB" id="3766519at2"/>
<comment type="caution">
    <text evidence="6">The sequence shown here is derived from an EMBL/GenBank/DDBJ whole genome shotgun (WGS) entry which is preliminary data.</text>
</comment>
<dbReference type="InterPro" id="IPR009057">
    <property type="entry name" value="Homeodomain-like_sf"/>
</dbReference>